<dbReference type="PANTHER" id="PTHR12544">
    <property type="entry name" value="GLUTAMINASE"/>
    <property type="match status" value="1"/>
</dbReference>
<proteinExistence type="inferred from homology"/>
<evidence type="ECO:0000256" key="1">
    <source>
        <dbReference type="ARBA" id="ARBA00011076"/>
    </source>
</evidence>
<gene>
    <name evidence="6" type="primary">glsA_1</name>
    <name evidence="6" type="ORF">NCTC11938_01669</name>
</gene>
<dbReference type="SUPFAM" id="SSF56601">
    <property type="entry name" value="beta-lactamase/transpeptidase-like"/>
    <property type="match status" value="1"/>
</dbReference>
<dbReference type="Proteomes" id="UP000254191">
    <property type="component" value="Unassembled WGS sequence"/>
</dbReference>
<comment type="similarity">
    <text evidence="1">Belongs to the glutaminase family.</text>
</comment>
<dbReference type="GO" id="GO:0006537">
    <property type="term" value="P:glutamate biosynthetic process"/>
    <property type="evidence" value="ECO:0007669"/>
    <property type="project" value="TreeGrafter"/>
</dbReference>
<name>A0A379FID7_PROMI</name>
<comment type="subunit">
    <text evidence="2">Homotetramer.</text>
</comment>
<evidence type="ECO:0000256" key="3">
    <source>
        <dbReference type="ARBA" id="ARBA00012918"/>
    </source>
</evidence>
<dbReference type="Pfam" id="PF04960">
    <property type="entry name" value="Glutaminase"/>
    <property type="match status" value="1"/>
</dbReference>
<accession>A0A379FID7</accession>
<sequence>MGSKNQIITPRQARQINALMLTCGMYDGAGEFAFRIGIPGKSGVGGGIIAVVPDAFTVAVWSPELDKSGNSLAGCAGLELLANKVGRSIF</sequence>
<dbReference type="Gene3D" id="3.40.710.10">
    <property type="entry name" value="DD-peptidase/beta-lactamase superfamily"/>
    <property type="match status" value="1"/>
</dbReference>
<organism evidence="6 7">
    <name type="scientific">Proteus mirabilis</name>
    <dbReference type="NCBI Taxonomy" id="584"/>
    <lineage>
        <taxon>Bacteria</taxon>
        <taxon>Pseudomonadati</taxon>
        <taxon>Pseudomonadota</taxon>
        <taxon>Gammaproteobacteria</taxon>
        <taxon>Enterobacterales</taxon>
        <taxon>Morganellaceae</taxon>
        <taxon>Proteus</taxon>
    </lineage>
</organism>
<keyword evidence="4 6" id="KW-0378">Hydrolase</keyword>
<dbReference type="GO" id="GO:0006543">
    <property type="term" value="P:L-glutamine catabolic process"/>
    <property type="evidence" value="ECO:0007669"/>
    <property type="project" value="TreeGrafter"/>
</dbReference>
<evidence type="ECO:0000313" key="6">
    <source>
        <dbReference type="EMBL" id="SUC20174.1"/>
    </source>
</evidence>
<dbReference type="InterPro" id="IPR012338">
    <property type="entry name" value="Beta-lactam/transpept-like"/>
</dbReference>
<reference evidence="6 7" key="1">
    <citation type="submission" date="2018-06" db="EMBL/GenBank/DDBJ databases">
        <authorList>
            <consortium name="Pathogen Informatics"/>
            <person name="Doyle S."/>
        </authorList>
    </citation>
    <scope>NUCLEOTIDE SEQUENCE [LARGE SCALE GENOMIC DNA]</scope>
    <source>
        <strain evidence="6 7">NCTC11938</strain>
    </source>
</reference>
<evidence type="ECO:0000256" key="4">
    <source>
        <dbReference type="ARBA" id="ARBA00022801"/>
    </source>
</evidence>
<evidence type="ECO:0000256" key="5">
    <source>
        <dbReference type="ARBA" id="ARBA00049534"/>
    </source>
</evidence>
<dbReference type="EMBL" id="UGTS01000004">
    <property type="protein sequence ID" value="SUC20174.1"/>
    <property type="molecule type" value="Genomic_DNA"/>
</dbReference>
<dbReference type="AlphaFoldDB" id="A0A379FID7"/>
<evidence type="ECO:0000256" key="2">
    <source>
        <dbReference type="ARBA" id="ARBA00011881"/>
    </source>
</evidence>
<dbReference type="GO" id="GO:0004359">
    <property type="term" value="F:glutaminase activity"/>
    <property type="evidence" value="ECO:0007669"/>
    <property type="project" value="UniProtKB-EC"/>
</dbReference>
<evidence type="ECO:0000313" key="7">
    <source>
        <dbReference type="Proteomes" id="UP000254191"/>
    </source>
</evidence>
<protein>
    <recommendedName>
        <fullName evidence="3">glutaminase</fullName>
        <ecNumber evidence="3">3.5.1.2</ecNumber>
    </recommendedName>
</protein>
<dbReference type="EC" id="3.5.1.2" evidence="3"/>
<dbReference type="InterPro" id="IPR015868">
    <property type="entry name" value="Glutaminase"/>
</dbReference>
<dbReference type="PANTHER" id="PTHR12544:SF29">
    <property type="entry name" value="GLUTAMINASE"/>
    <property type="match status" value="1"/>
</dbReference>
<comment type="catalytic activity">
    <reaction evidence="5">
        <text>L-glutamine + H2O = L-glutamate + NH4(+)</text>
        <dbReference type="Rhea" id="RHEA:15889"/>
        <dbReference type="ChEBI" id="CHEBI:15377"/>
        <dbReference type="ChEBI" id="CHEBI:28938"/>
        <dbReference type="ChEBI" id="CHEBI:29985"/>
        <dbReference type="ChEBI" id="CHEBI:58359"/>
        <dbReference type="EC" id="3.5.1.2"/>
    </reaction>
</comment>